<proteinExistence type="predicted"/>
<evidence type="ECO:0000313" key="2">
    <source>
        <dbReference type="Proteomes" id="UP000594262"/>
    </source>
</evidence>
<dbReference type="Proteomes" id="UP000594262">
    <property type="component" value="Unplaced"/>
</dbReference>
<dbReference type="Gene3D" id="3.40.50.410">
    <property type="entry name" value="von Willebrand factor, type A domain"/>
    <property type="match status" value="1"/>
</dbReference>
<sequence>MNVQTLAIGIGYFTEGIFEYFPYFVLADDPKLLPGALQSFYLGEQKLEGLASAAGRVVTEKVLYKDKQLANMDEAWDLEMDKIYLEEYEKSKRDLTLRVFSVVQAATKLKIRLCFVLDTTGSMGGYIEMAKNKIQMITENIKKRIFDESKRDADLQIGFIAYKIRGQVGHLDKIPFTSDLAALQNFINSQRASVGRGFEDKEDGLLGLGFKWSEWEGPKEDWREDGTVKFLVLIGDYPDHGNVGTMFQTGQKYALKN</sequence>
<dbReference type="OrthoDB" id="6069604at2759"/>
<reference evidence="1" key="1">
    <citation type="submission" date="2021-01" db="UniProtKB">
        <authorList>
            <consortium name="EnsemblMetazoa"/>
        </authorList>
    </citation>
    <scope>IDENTIFICATION</scope>
</reference>
<dbReference type="SUPFAM" id="SSF53300">
    <property type="entry name" value="vWA-like"/>
    <property type="match status" value="1"/>
</dbReference>
<organism evidence="1 2">
    <name type="scientific">Clytia hemisphaerica</name>
    <dbReference type="NCBI Taxonomy" id="252671"/>
    <lineage>
        <taxon>Eukaryota</taxon>
        <taxon>Metazoa</taxon>
        <taxon>Cnidaria</taxon>
        <taxon>Hydrozoa</taxon>
        <taxon>Hydroidolina</taxon>
        <taxon>Leptothecata</taxon>
        <taxon>Obeliida</taxon>
        <taxon>Clytiidae</taxon>
        <taxon>Clytia</taxon>
    </lineage>
</organism>
<dbReference type="PANTHER" id="PTHR47763">
    <property type="entry name" value="ALPHA-PROTEIN KINASE VWKA"/>
    <property type="match status" value="1"/>
</dbReference>
<evidence type="ECO:0000313" key="1">
    <source>
        <dbReference type="EnsemblMetazoa" id="CLYHEMP011861.1"/>
    </source>
</evidence>
<dbReference type="InterPro" id="IPR036465">
    <property type="entry name" value="vWFA_dom_sf"/>
</dbReference>
<dbReference type="InterPro" id="IPR052969">
    <property type="entry name" value="Thr-specific_kinase-like"/>
</dbReference>
<dbReference type="AlphaFoldDB" id="A0A7M5VGL7"/>
<keyword evidence="2" id="KW-1185">Reference proteome</keyword>
<protein>
    <recommendedName>
        <fullName evidence="3">VWFA domain-containing protein</fullName>
    </recommendedName>
</protein>
<dbReference type="EnsemblMetazoa" id="CLYHEMT011861.1">
    <property type="protein sequence ID" value="CLYHEMP011861.1"/>
    <property type="gene ID" value="CLYHEMG011861"/>
</dbReference>
<accession>A0A7M5VGL7</accession>
<evidence type="ECO:0008006" key="3">
    <source>
        <dbReference type="Google" id="ProtNLM"/>
    </source>
</evidence>
<name>A0A7M5VGL7_9CNID</name>